<evidence type="ECO:0000256" key="7">
    <source>
        <dbReference type="SAM" id="MobiDB-lite"/>
    </source>
</evidence>
<dbReference type="InterPro" id="IPR043128">
    <property type="entry name" value="Rev_trsase/Diguanyl_cyclase"/>
</dbReference>
<dbReference type="InterPro" id="IPR036397">
    <property type="entry name" value="RNaseH_sf"/>
</dbReference>
<dbReference type="InterPro" id="IPR043502">
    <property type="entry name" value="DNA/RNA_pol_sf"/>
</dbReference>
<proteinExistence type="predicted"/>
<gene>
    <name evidence="9" type="ORF">AAHA92_06333</name>
</gene>
<dbReference type="FunFam" id="3.30.70.270:FF:000020">
    <property type="entry name" value="Transposon Tf2-6 polyprotein-like Protein"/>
    <property type="match status" value="1"/>
</dbReference>
<dbReference type="AlphaFoldDB" id="A0ABD1I5D1"/>
<dbReference type="PROSITE" id="PS50994">
    <property type="entry name" value="INTEGRASE"/>
    <property type="match status" value="1"/>
</dbReference>
<feature type="domain" description="Integrase catalytic" evidence="8">
    <location>
        <begin position="438"/>
        <end position="601"/>
    </location>
</feature>
<evidence type="ECO:0000256" key="5">
    <source>
        <dbReference type="ARBA" id="ARBA00022801"/>
    </source>
</evidence>
<dbReference type="InterPro" id="IPR056924">
    <property type="entry name" value="SH3_Tf2-1"/>
</dbReference>
<dbReference type="SUPFAM" id="SSF53098">
    <property type="entry name" value="Ribonuclease H-like"/>
    <property type="match status" value="1"/>
</dbReference>
<evidence type="ECO:0000259" key="8">
    <source>
        <dbReference type="PROSITE" id="PS50994"/>
    </source>
</evidence>
<dbReference type="FunFam" id="1.10.340.70:FF:000001">
    <property type="entry name" value="Retrovirus-related Pol polyprotein from transposon gypsy-like Protein"/>
    <property type="match status" value="1"/>
</dbReference>
<dbReference type="Pfam" id="PF17917">
    <property type="entry name" value="RT_RNaseH"/>
    <property type="match status" value="1"/>
</dbReference>
<comment type="caution">
    <text evidence="9">The sequence shown here is derived from an EMBL/GenBank/DDBJ whole genome shotgun (WGS) entry which is preliminary data.</text>
</comment>
<keyword evidence="10" id="KW-1185">Reference proteome</keyword>
<evidence type="ECO:0000256" key="4">
    <source>
        <dbReference type="ARBA" id="ARBA00022759"/>
    </source>
</evidence>
<evidence type="ECO:0000256" key="1">
    <source>
        <dbReference type="ARBA" id="ARBA00022679"/>
    </source>
</evidence>
<dbReference type="Pfam" id="PF24626">
    <property type="entry name" value="SH3_Tf2-1"/>
    <property type="match status" value="1"/>
</dbReference>
<evidence type="ECO:0000256" key="3">
    <source>
        <dbReference type="ARBA" id="ARBA00022722"/>
    </source>
</evidence>
<dbReference type="Proteomes" id="UP001567538">
    <property type="component" value="Unassembled WGS sequence"/>
</dbReference>
<keyword evidence="5" id="KW-0378">Hydrolase</keyword>
<evidence type="ECO:0000313" key="9">
    <source>
        <dbReference type="EMBL" id="KAL1563916.1"/>
    </source>
</evidence>
<feature type="compositionally biased region" description="Basic residues" evidence="7">
    <location>
        <begin position="730"/>
        <end position="740"/>
    </location>
</feature>
<keyword evidence="6" id="KW-0695">RNA-directed DNA polymerase</keyword>
<reference evidence="9 10" key="1">
    <citation type="submission" date="2024-06" db="EMBL/GenBank/DDBJ databases">
        <title>A chromosome level genome sequence of Diviner's sage (Salvia divinorum).</title>
        <authorList>
            <person name="Ford S.A."/>
            <person name="Ro D.-K."/>
            <person name="Ness R.W."/>
            <person name="Phillips M.A."/>
        </authorList>
    </citation>
    <scope>NUCLEOTIDE SEQUENCE [LARGE SCALE GENOMIC DNA]</scope>
    <source>
        <strain evidence="9">SAF-2024a</strain>
        <tissue evidence="9">Leaf</tissue>
    </source>
</reference>
<dbReference type="EMBL" id="JBEAFC010000003">
    <property type="protein sequence ID" value="KAL1563916.1"/>
    <property type="molecule type" value="Genomic_DNA"/>
</dbReference>
<keyword evidence="3" id="KW-0540">Nuclease</keyword>
<dbReference type="Gene3D" id="1.10.340.70">
    <property type="match status" value="1"/>
</dbReference>
<dbReference type="InterPro" id="IPR041588">
    <property type="entry name" value="Integrase_H2C2"/>
</dbReference>
<dbReference type="InterPro" id="IPR001584">
    <property type="entry name" value="Integrase_cat-core"/>
</dbReference>
<name>A0ABD1I5D1_SALDI</name>
<evidence type="ECO:0000256" key="6">
    <source>
        <dbReference type="ARBA" id="ARBA00022918"/>
    </source>
</evidence>
<dbReference type="Pfam" id="PF17921">
    <property type="entry name" value="Integrase_H2C2"/>
    <property type="match status" value="1"/>
</dbReference>
<keyword evidence="4" id="KW-0255">Endonuclease</keyword>
<dbReference type="PANTHER" id="PTHR35046:SF21">
    <property type="entry name" value="RETROTRANSPOSON GAG DOMAIN-CONTAINING PROTEIN-RELATED"/>
    <property type="match status" value="1"/>
</dbReference>
<evidence type="ECO:0000256" key="2">
    <source>
        <dbReference type="ARBA" id="ARBA00022695"/>
    </source>
</evidence>
<organism evidence="9 10">
    <name type="scientific">Salvia divinorum</name>
    <name type="common">Maria pastora</name>
    <name type="synonym">Diviner's sage</name>
    <dbReference type="NCBI Taxonomy" id="28513"/>
    <lineage>
        <taxon>Eukaryota</taxon>
        <taxon>Viridiplantae</taxon>
        <taxon>Streptophyta</taxon>
        <taxon>Embryophyta</taxon>
        <taxon>Tracheophyta</taxon>
        <taxon>Spermatophyta</taxon>
        <taxon>Magnoliopsida</taxon>
        <taxon>eudicotyledons</taxon>
        <taxon>Gunneridae</taxon>
        <taxon>Pentapetalae</taxon>
        <taxon>asterids</taxon>
        <taxon>lamiids</taxon>
        <taxon>Lamiales</taxon>
        <taxon>Lamiaceae</taxon>
        <taxon>Nepetoideae</taxon>
        <taxon>Mentheae</taxon>
        <taxon>Salviinae</taxon>
        <taxon>Salvia</taxon>
        <taxon>Salvia subgen. Calosphace</taxon>
    </lineage>
</organism>
<dbReference type="SUPFAM" id="SSF56672">
    <property type="entry name" value="DNA/RNA polymerases"/>
    <property type="match status" value="1"/>
</dbReference>
<feature type="region of interest" description="Disordered" evidence="7">
    <location>
        <begin position="708"/>
        <end position="742"/>
    </location>
</feature>
<dbReference type="Gene3D" id="3.30.420.10">
    <property type="entry name" value="Ribonuclease H-like superfamily/Ribonuclease H"/>
    <property type="match status" value="1"/>
</dbReference>
<keyword evidence="2" id="KW-0548">Nucleotidyltransferase</keyword>
<dbReference type="Gene3D" id="3.10.20.370">
    <property type="match status" value="1"/>
</dbReference>
<protein>
    <recommendedName>
        <fullName evidence="8">Integrase catalytic domain-containing protein</fullName>
    </recommendedName>
</protein>
<evidence type="ECO:0000313" key="10">
    <source>
        <dbReference type="Proteomes" id="UP001567538"/>
    </source>
</evidence>
<dbReference type="CDD" id="cd09274">
    <property type="entry name" value="RNase_HI_RT_Ty3"/>
    <property type="match status" value="1"/>
</dbReference>
<sequence length="785" mass="90126">MVRNDLCLVSNTNTYPLSIESVLQGFQDVFPEELPNGLPPVRGIEHQIDFVPGSTLSTGWPTKPIPRRCKSYKGKSRDSLPKGKDGVRVDEEKIQAIRDWPTPKNMSEVRSFHGLASFYRRFVRDFSTKASPLNHLVKKDVLFKWGEEQERAFTTLKHDLTHAPLLVLPDFDKTFELKCDASGVGIGGVLLQEGRPIAYFLEKLNQTHLNYPTYDKELYAIVRCLENWQYYLMHREFVIHTDHESIKFLGGQHKLDKRHAKWSAFLETFPYVIRYKKGKENVVADALSRKPFESMHDDVQHVSKALCVRNHVLTMCASNFVGFEFIKNLYEHDHDFSSIYEACEKGAFDKYYKLDGYLYRENRLCIPSCSLRELMVKESHLGGLMGHFGALKTFEILNEHFFWPCMRKHVEKFCSLCIECRQVKSKSNNFGLYTPLPAPTHPWVDISMDFVLGLPRSPKGNDSIFVVVDRFLKMAHFIPCRKTSDVKFIANLFFKEVVRLHGIPKTIVSDRDVKFLSYFWKTLWSRLGTKILFSTTAHPQTDGQTEVINHSLGTLLRALVFENKASWEECVPIAEFAEFAYNRTLHSTTHLSPFEVVYGFNPLTPLDLSTVDLPLPCMLDVGGEDRAKFVKDLHVQVQERIKRRGEQVALRVNKGRKKVVFQPGDWVWVHFRKIRFPDKIKGKLAPRGDGSFLVLERVNDNAYVIDLPGNPDLRTNPSQEGEDDANPLRMKGHPKTRSMTRRAQEGLSILIQKLVQEESTRPEVPAMKHVVSVDSGEPPVRVALS</sequence>
<keyword evidence="1" id="KW-0808">Transferase</keyword>
<dbReference type="InterPro" id="IPR041373">
    <property type="entry name" value="RT_RNaseH"/>
</dbReference>
<accession>A0ABD1I5D1</accession>
<dbReference type="InterPro" id="IPR012337">
    <property type="entry name" value="RNaseH-like_sf"/>
</dbReference>
<dbReference type="Gene3D" id="3.30.70.270">
    <property type="match status" value="1"/>
</dbReference>
<dbReference type="PANTHER" id="PTHR35046">
    <property type="entry name" value="ZINC KNUCKLE (CCHC-TYPE) FAMILY PROTEIN"/>
    <property type="match status" value="1"/>
</dbReference>